<keyword evidence="5 9" id="KW-0812">Transmembrane</keyword>
<evidence type="ECO:0000256" key="9">
    <source>
        <dbReference type="SAM" id="Phobius"/>
    </source>
</evidence>
<evidence type="ECO:0000256" key="1">
    <source>
        <dbReference type="ARBA" id="ARBA00004429"/>
    </source>
</evidence>
<feature type="transmembrane region" description="Helical" evidence="9">
    <location>
        <begin position="116"/>
        <end position="136"/>
    </location>
</feature>
<dbReference type="EMBL" id="JABXXV010000008">
    <property type="protein sequence ID" value="NVN47866.1"/>
    <property type="molecule type" value="Genomic_DNA"/>
</dbReference>
<feature type="transmembrane region" description="Helical" evidence="9">
    <location>
        <begin position="12"/>
        <end position="40"/>
    </location>
</feature>
<comment type="caution">
    <text evidence="10">The sequence shown here is derived from an EMBL/GenBank/DDBJ whole genome shotgun (WGS) entry which is preliminary data.</text>
</comment>
<sequence length="142" mass="14681">MLPDPNLQGLVGGLLIGLSCATYLLITGRIAGISGMVATLMTEKRPSPGNTFLLGLVSGPVLWRLIWGVWPPMTIHASFLTVAVSGLLVGFGTRLGNGCTSGHGVMGMARFSARSLIAVACFLATGMLTATLSHLLTGSTRP</sequence>
<dbReference type="InterPro" id="IPR007272">
    <property type="entry name" value="Sulf_transp_TsuA/YedE"/>
</dbReference>
<keyword evidence="2" id="KW-0813">Transport</keyword>
<evidence type="ECO:0000256" key="2">
    <source>
        <dbReference type="ARBA" id="ARBA00022448"/>
    </source>
</evidence>
<name>A0ABX2P7P3_9PROT</name>
<evidence type="ECO:0000256" key="8">
    <source>
        <dbReference type="ARBA" id="ARBA00035655"/>
    </source>
</evidence>
<dbReference type="PANTHER" id="PTHR30574">
    <property type="entry name" value="INNER MEMBRANE PROTEIN YEDE"/>
    <property type="match status" value="1"/>
</dbReference>
<evidence type="ECO:0000256" key="3">
    <source>
        <dbReference type="ARBA" id="ARBA00022475"/>
    </source>
</evidence>
<evidence type="ECO:0000256" key="6">
    <source>
        <dbReference type="ARBA" id="ARBA00022989"/>
    </source>
</evidence>
<proteinExistence type="inferred from homology"/>
<keyword evidence="7 9" id="KW-0472">Membrane</keyword>
<dbReference type="Proteomes" id="UP001516351">
    <property type="component" value="Unassembled WGS sequence"/>
</dbReference>
<accession>A0ABX2P7P3</accession>
<evidence type="ECO:0000256" key="5">
    <source>
        <dbReference type="ARBA" id="ARBA00022692"/>
    </source>
</evidence>
<reference evidence="10 11" key="1">
    <citation type="submission" date="2020-06" db="EMBL/GenBank/DDBJ databases">
        <title>Synonyms of Asaia species.</title>
        <authorList>
            <person name="Sombolestani A."/>
        </authorList>
    </citation>
    <scope>NUCLEOTIDE SEQUENCE [LARGE SCALE GENOMIC DNA]</scope>
    <source>
        <strain evidence="10 11">LMG 27047</strain>
    </source>
</reference>
<gene>
    <name evidence="10" type="ORF">HW542_13765</name>
</gene>
<comment type="similarity">
    <text evidence="8">Belongs to the TsuA/YedE (TC 9.B.102) family.</text>
</comment>
<organism evidence="10 11">
    <name type="scientific">Asaia spathodeae</name>
    <dbReference type="NCBI Taxonomy" id="657016"/>
    <lineage>
        <taxon>Bacteria</taxon>
        <taxon>Pseudomonadati</taxon>
        <taxon>Pseudomonadota</taxon>
        <taxon>Alphaproteobacteria</taxon>
        <taxon>Acetobacterales</taxon>
        <taxon>Acetobacteraceae</taxon>
        <taxon>Asaia</taxon>
    </lineage>
</organism>
<feature type="transmembrane region" description="Helical" evidence="9">
    <location>
        <begin position="76"/>
        <end position="95"/>
    </location>
</feature>
<comment type="subcellular location">
    <subcellularLocation>
        <location evidence="1">Cell inner membrane</location>
        <topology evidence="1">Multi-pass membrane protein</topology>
    </subcellularLocation>
</comment>
<keyword evidence="3" id="KW-1003">Cell membrane</keyword>
<protein>
    <submittedName>
        <fullName evidence="10">YeeE/YedE family protein</fullName>
    </submittedName>
</protein>
<evidence type="ECO:0000313" key="11">
    <source>
        <dbReference type="Proteomes" id="UP001516351"/>
    </source>
</evidence>
<keyword evidence="4" id="KW-0997">Cell inner membrane</keyword>
<dbReference type="Pfam" id="PF04143">
    <property type="entry name" value="Sulf_transp"/>
    <property type="match status" value="1"/>
</dbReference>
<feature type="transmembrane region" description="Helical" evidence="9">
    <location>
        <begin position="52"/>
        <end position="70"/>
    </location>
</feature>
<keyword evidence="11" id="KW-1185">Reference proteome</keyword>
<evidence type="ECO:0000313" key="10">
    <source>
        <dbReference type="EMBL" id="NVN47866.1"/>
    </source>
</evidence>
<evidence type="ECO:0000256" key="7">
    <source>
        <dbReference type="ARBA" id="ARBA00023136"/>
    </source>
</evidence>
<keyword evidence="6 9" id="KW-1133">Transmembrane helix</keyword>
<dbReference type="PANTHER" id="PTHR30574:SF1">
    <property type="entry name" value="SULPHUR TRANSPORT DOMAIN-CONTAINING PROTEIN"/>
    <property type="match status" value="1"/>
</dbReference>
<evidence type="ECO:0000256" key="4">
    <source>
        <dbReference type="ARBA" id="ARBA00022519"/>
    </source>
</evidence>